<protein>
    <submittedName>
        <fullName evidence="4">NAD(P)H nitroreductase</fullName>
    </submittedName>
</protein>
<keyword evidence="2" id="KW-0560">Oxidoreductase</keyword>
<dbReference type="InterPro" id="IPR029479">
    <property type="entry name" value="Nitroreductase"/>
</dbReference>
<reference evidence="4" key="2">
    <citation type="submission" date="2020-09" db="EMBL/GenBank/DDBJ databases">
        <authorList>
            <person name="Sun Q."/>
            <person name="Zhou Y."/>
        </authorList>
    </citation>
    <scope>NUCLEOTIDE SEQUENCE</scope>
    <source>
        <strain evidence="4">CGMCC 1.12698</strain>
    </source>
</reference>
<comment type="similarity">
    <text evidence="1">Belongs to the nitroreductase family.</text>
</comment>
<evidence type="ECO:0000259" key="3">
    <source>
        <dbReference type="Pfam" id="PF00881"/>
    </source>
</evidence>
<comment type="caution">
    <text evidence="4">The sequence shown here is derived from an EMBL/GenBank/DDBJ whole genome shotgun (WGS) entry which is preliminary data.</text>
</comment>
<name>A0A917AT24_9BACI</name>
<feature type="domain" description="Nitroreductase" evidence="3">
    <location>
        <begin position="14"/>
        <end position="191"/>
    </location>
</feature>
<reference evidence="4" key="1">
    <citation type="journal article" date="2014" name="Int. J. Syst. Evol. Microbiol.">
        <title>Complete genome sequence of Corynebacterium casei LMG S-19264T (=DSM 44701T), isolated from a smear-ripened cheese.</title>
        <authorList>
            <consortium name="US DOE Joint Genome Institute (JGI-PGF)"/>
            <person name="Walter F."/>
            <person name="Albersmeier A."/>
            <person name="Kalinowski J."/>
            <person name="Ruckert C."/>
        </authorList>
    </citation>
    <scope>NUCLEOTIDE SEQUENCE</scope>
    <source>
        <strain evidence="4">CGMCC 1.12698</strain>
    </source>
</reference>
<evidence type="ECO:0000313" key="4">
    <source>
        <dbReference type="EMBL" id="GGE71239.1"/>
    </source>
</evidence>
<dbReference type="AlphaFoldDB" id="A0A917AT24"/>
<evidence type="ECO:0000256" key="2">
    <source>
        <dbReference type="ARBA" id="ARBA00023002"/>
    </source>
</evidence>
<dbReference type="PANTHER" id="PTHR43673:SF10">
    <property type="entry name" value="NADH DEHYDROGENASE_NAD(P)H NITROREDUCTASE XCC3605-RELATED"/>
    <property type="match status" value="1"/>
</dbReference>
<dbReference type="Gene3D" id="3.40.109.10">
    <property type="entry name" value="NADH Oxidase"/>
    <property type="match status" value="1"/>
</dbReference>
<dbReference type="InterPro" id="IPR000415">
    <property type="entry name" value="Nitroreductase-like"/>
</dbReference>
<gene>
    <name evidence="4" type="ORF">GCM10007140_21440</name>
</gene>
<evidence type="ECO:0000256" key="1">
    <source>
        <dbReference type="ARBA" id="ARBA00007118"/>
    </source>
</evidence>
<keyword evidence="5" id="KW-1185">Reference proteome</keyword>
<sequence>MNTQHTNDFTEIMTGRRSIRQYDTSVKISKEEMEQILAEATLAPSSINLQPWRFVVIDSEEGKATLAPLASFNQKQVQTSSAMIAIFGDLQSFENAEEILGTAVERGYMPVEAKERQMEMINGVAATITKEAMKDVVLVDGGLVAMQLMLVARAHGYDTCPIGGYDKANIAEAFGLDKERYVPVMLVSIGKADDAGYTSVRLPVEKVAQWK</sequence>
<dbReference type="Proteomes" id="UP000605259">
    <property type="component" value="Unassembled WGS sequence"/>
</dbReference>
<proteinExistence type="inferred from homology"/>
<organism evidence="4 5">
    <name type="scientific">Priestia taiwanensis</name>
    <dbReference type="NCBI Taxonomy" id="1347902"/>
    <lineage>
        <taxon>Bacteria</taxon>
        <taxon>Bacillati</taxon>
        <taxon>Bacillota</taxon>
        <taxon>Bacilli</taxon>
        <taxon>Bacillales</taxon>
        <taxon>Bacillaceae</taxon>
        <taxon>Priestia</taxon>
    </lineage>
</organism>
<dbReference type="SUPFAM" id="SSF55469">
    <property type="entry name" value="FMN-dependent nitroreductase-like"/>
    <property type="match status" value="1"/>
</dbReference>
<evidence type="ECO:0000313" key="5">
    <source>
        <dbReference type="Proteomes" id="UP000605259"/>
    </source>
</evidence>
<accession>A0A917AT24</accession>
<dbReference type="PANTHER" id="PTHR43673">
    <property type="entry name" value="NAD(P)H NITROREDUCTASE YDGI-RELATED"/>
    <property type="match status" value="1"/>
</dbReference>
<dbReference type="EMBL" id="BMFK01000001">
    <property type="protein sequence ID" value="GGE71239.1"/>
    <property type="molecule type" value="Genomic_DNA"/>
</dbReference>
<dbReference type="GO" id="GO:0016491">
    <property type="term" value="F:oxidoreductase activity"/>
    <property type="evidence" value="ECO:0007669"/>
    <property type="project" value="UniProtKB-KW"/>
</dbReference>
<dbReference type="Pfam" id="PF00881">
    <property type="entry name" value="Nitroreductase"/>
    <property type="match status" value="1"/>
</dbReference>
<dbReference type="RefSeq" id="WP_188388348.1">
    <property type="nucleotide sequence ID" value="NZ_BMFK01000001.1"/>
</dbReference>
<dbReference type="CDD" id="cd02137">
    <property type="entry name" value="MhqN-like"/>
    <property type="match status" value="1"/>
</dbReference>